<keyword evidence="6" id="KW-0653">Protein transport</keyword>
<keyword evidence="4 10" id="KW-0812">Transmembrane</keyword>
<evidence type="ECO:0000256" key="1">
    <source>
        <dbReference type="ARBA" id="ARBA00004141"/>
    </source>
</evidence>
<feature type="transmembrane region" description="Helical" evidence="10">
    <location>
        <begin position="517"/>
        <end position="544"/>
    </location>
</feature>
<feature type="transmembrane region" description="Helical" evidence="10">
    <location>
        <begin position="245"/>
        <end position="261"/>
    </location>
</feature>
<comment type="similarity">
    <text evidence="2">Belongs to the oligopeptide OPT transporter family.</text>
</comment>
<feature type="transmembrane region" description="Helical" evidence="10">
    <location>
        <begin position="80"/>
        <end position="98"/>
    </location>
</feature>
<keyword evidence="3" id="KW-0813">Transport</keyword>
<accession>A0A060TCX4</accession>
<protein>
    <submittedName>
        <fullName evidence="11">ARAD1D42988p</fullName>
    </submittedName>
</protein>
<organism evidence="11">
    <name type="scientific">Blastobotrys adeninivorans</name>
    <name type="common">Yeast</name>
    <name type="synonym">Arxula adeninivorans</name>
    <dbReference type="NCBI Taxonomy" id="409370"/>
    <lineage>
        <taxon>Eukaryota</taxon>
        <taxon>Fungi</taxon>
        <taxon>Dikarya</taxon>
        <taxon>Ascomycota</taxon>
        <taxon>Saccharomycotina</taxon>
        <taxon>Dipodascomycetes</taxon>
        <taxon>Dipodascales</taxon>
        <taxon>Trichomonascaceae</taxon>
        <taxon>Blastobotrys</taxon>
    </lineage>
</organism>
<dbReference type="GO" id="GO:0015031">
    <property type="term" value="P:protein transport"/>
    <property type="evidence" value="ECO:0007669"/>
    <property type="project" value="UniProtKB-KW"/>
</dbReference>
<dbReference type="InterPro" id="IPR004648">
    <property type="entry name" value="Oligpept_transpt"/>
</dbReference>
<reference evidence="11" key="2">
    <citation type="submission" date="2014-06" db="EMBL/GenBank/DDBJ databases">
        <title>The complete genome of Blastobotrys (Arxula) adeninivorans LS3 - a yeast of biotechnological interest.</title>
        <authorList>
            <person name="Kunze G."/>
            <person name="Gaillardin C."/>
            <person name="Czernicka M."/>
            <person name="Durrens P."/>
            <person name="Martin T."/>
            <person name="Boer E."/>
            <person name="Gabaldon T."/>
            <person name="Cruz J."/>
            <person name="Talla E."/>
            <person name="Marck C."/>
            <person name="Goffeau A."/>
            <person name="Barbe V."/>
            <person name="Baret P."/>
            <person name="Baronian K."/>
            <person name="Beier S."/>
            <person name="Bleykasten C."/>
            <person name="Bode R."/>
            <person name="Casaregola S."/>
            <person name="Despons L."/>
            <person name="Fairhead C."/>
            <person name="Giersberg M."/>
            <person name="Gierski P."/>
            <person name="Hahnel U."/>
            <person name="Hartmann A."/>
            <person name="Jankowska D."/>
            <person name="Jubin C."/>
            <person name="Jung P."/>
            <person name="Lafontaine I."/>
            <person name="Leh-Louis V."/>
            <person name="Lemaire M."/>
            <person name="Marcet-Houben M."/>
            <person name="Mascher M."/>
            <person name="Morel G."/>
            <person name="Richard G.-F."/>
            <person name="Riechen J."/>
            <person name="Sacerdot C."/>
            <person name="Sarkar A."/>
            <person name="Savel G."/>
            <person name="Schacherer J."/>
            <person name="Sherman D."/>
            <person name="Straub M.-L."/>
            <person name="Stein N."/>
            <person name="Thierry A."/>
            <person name="Trautwein-Schult A."/>
            <person name="Westhof E."/>
            <person name="Worch S."/>
            <person name="Dujon B."/>
            <person name="Souciet J.-L."/>
            <person name="Wincker P."/>
            <person name="Scholz U."/>
            <person name="Neuveglise N."/>
        </authorList>
    </citation>
    <scope>NUCLEOTIDE SEQUENCE</scope>
    <source>
        <strain evidence="11">LS3</strain>
    </source>
</reference>
<dbReference type="PhylomeDB" id="A0A060TCX4"/>
<keyword evidence="7 10" id="KW-1133">Transmembrane helix</keyword>
<dbReference type="GO" id="GO:0016020">
    <property type="term" value="C:membrane"/>
    <property type="evidence" value="ECO:0007669"/>
    <property type="project" value="UniProtKB-SubCell"/>
</dbReference>
<dbReference type="GO" id="GO:0035673">
    <property type="term" value="F:oligopeptide transmembrane transporter activity"/>
    <property type="evidence" value="ECO:0007669"/>
    <property type="project" value="InterPro"/>
</dbReference>
<evidence type="ECO:0000256" key="8">
    <source>
        <dbReference type="ARBA" id="ARBA00023136"/>
    </source>
</evidence>
<proteinExistence type="inferred from homology"/>
<evidence type="ECO:0000256" key="3">
    <source>
        <dbReference type="ARBA" id="ARBA00022448"/>
    </source>
</evidence>
<dbReference type="EMBL" id="HG937694">
    <property type="protein sequence ID" value="CDP38803.1"/>
    <property type="molecule type" value="Genomic_DNA"/>
</dbReference>
<feature type="transmembrane region" description="Helical" evidence="10">
    <location>
        <begin position="671"/>
        <end position="689"/>
    </location>
</feature>
<feature type="transmembrane region" description="Helical" evidence="10">
    <location>
        <begin position="104"/>
        <end position="126"/>
    </location>
</feature>
<comment type="subcellular location">
    <subcellularLocation>
        <location evidence="1">Membrane</location>
        <topology evidence="1">Multi-pass membrane protein</topology>
    </subcellularLocation>
</comment>
<dbReference type="PANTHER" id="PTHR22601">
    <property type="entry name" value="ISP4 LIKE PROTEIN"/>
    <property type="match status" value="1"/>
</dbReference>
<reference evidence="11" key="1">
    <citation type="submission" date="2014-02" db="EMBL/GenBank/DDBJ databases">
        <authorList>
            <person name="Genoscope - CEA"/>
        </authorList>
    </citation>
    <scope>NUCLEOTIDE SEQUENCE</scope>
    <source>
        <strain evidence="11">LS3</strain>
    </source>
</reference>
<feature type="region of interest" description="Disordered" evidence="9">
    <location>
        <begin position="1"/>
        <end position="30"/>
    </location>
</feature>
<feature type="transmembrane region" description="Helical" evidence="10">
    <location>
        <begin position="491"/>
        <end position="511"/>
    </location>
</feature>
<gene>
    <name evidence="11" type="ORF">GNLVRS02_ARAD1D42988g</name>
</gene>
<dbReference type="InterPro" id="IPR004813">
    <property type="entry name" value="OPT"/>
</dbReference>
<evidence type="ECO:0000256" key="2">
    <source>
        <dbReference type="ARBA" id="ARBA00008807"/>
    </source>
</evidence>
<keyword evidence="8 10" id="KW-0472">Membrane</keyword>
<dbReference type="NCBIfam" id="TIGR00728">
    <property type="entry name" value="OPT_sfam"/>
    <property type="match status" value="2"/>
</dbReference>
<evidence type="ECO:0000256" key="9">
    <source>
        <dbReference type="SAM" id="MobiDB-lite"/>
    </source>
</evidence>
<sequence>MPHQSSDGPDRGTMISVVKDTSSSDGEYTQEKKDALVSEVAMEYDEVPLKHVELTNEEIVRSVLYSDDDPSLNAWTFRSVFLGVGLGIFGSVLAEIYYFKPQTIVVNAIFLLVIAYVLGEAMSNLIPRHTKRPGLQWLNPALKFLNPHPFNIKEHANITIMCSTASVCALGTEVLAVQKLWYGTDVNKGVGIFTVFSSQVLGYGLAGLLRKLLVYPTSMFYPNVLPQVATLQALHKDKSKNKSRLKMFWICFAVLFFWEIVPEWMFPLLIGFSIPCLAAPNSSVVSKVFGGTNGNEGLGLLSFCFDWNYIASTANPLATPLVATLNNIAGYCLCISVFCGLYWGNVWEGLKFPFLSQSLYNGNSTAGNYSIFDQTVILDAETKNLNATALEETGIPYMTPTYTVYLIATNLSITATFTHMFLYHWDLLKSGLSFLHPKVLLNALTPWKWDWKFWVIDPKKDHRIEEDGSIPELCDDEHFRAMLKYKEVPQWWYVAVVALSMMIALICLYKGKSELPWWMFFISIVLAFLFTSILGSLVALLGFGGTQMQTVIQMLGSYMHPGNPLANMYFTLYGYNSVQQAFSMLQDLKQGQYVKLAPRSIFASQLMGGIVGSIFNFIMMESIVENQSEVLKSVEGTAIWSGQNVQQYNTQGISWGALAKYMYNVGARYEWVPLALLIGFVCPLPFYFAHRMWPKAGFQNVNVPILVWYIGWLCVGVNSSITSYFIVAIVSQWWLRKYKPEIFKKYNYIVAAGLTGGTQVMVFILSFAVAGASGAAHNFPEWWGNNLSGNYDRCKYVN</sequence>
<evidence type="ECO:0000256" key="4">
    <source>
        <dbReference type="ARBA" id="ARBA00022692"/>
    </source>
</evidence>
<evidence type="ECO:0000256" key="10">
    <source>
        <dbReference type="SAM" id="Phobius"/>
    </source>
</evidence>
<evidence type="ECO:0000313" key="11">
    <source>
        <dbReference type="EMBL" id="CDP38803.1"/>
    </source>
</evidence>
<dbReference type="Pfam" id="PF03169">
    <property type="entry name" value="OPT"/>
    <property type="match status" value="1"/>
</dbReference>
<name>A0A060TCX4_BLAAD</name>
<evidence type="ECO:0000256" key="7">
    <source>
        <dbReference type="ARBA" id="ARBA00022989"/>
    </source>
</evidence>
<evidence type="ECO:0000256" key="5">
    <source>
        <dbReference type="ARBA" id="ARBA00022856"/>
    </source>
</evidence>
<dbReference type="AlphaFoldDB" id="A0A060TCX4"/>
<feature type="transmembrane region" description="Helical" evidence="10">
    <location>
        <begin position="328"/>
        <end position="347"/>
    </location>
</feature>
<keyword evidence="5" id="KW-0571">Peptide transport</keyword>
<feature type="transmembrane region" description="Helical" evidence="10">
    <location>
        <begin position="709"/>
        <end position="735"/>
    </location>
</feature>
<feature type="transmembrane region" description="Helical" evidence="10">
    <location>
        <begin position="747"/>
        <end position="770"/>
    </location>
</feature>
<evidence type="ECO:0000256" key="6">
    <source>
        <dbReference type="ARBA" id="ARBA00022927"/>
    </source>
</evidence>